<feature type="compositionally biased region" description="Basic and acidic residues" evidence="2">
    <location>
        <begin position="413"/>
        <end position="424"/>
    </location>
</feature>
<dbReference type="PANTHER" id="PTHR13271:SF76">
    <property type="entry name" value="SET DOMAIN-CONTAINING PROTEIN 8"/>
    <property type="match status" value="1"/>
</dbReference>
<proteinExistence type="predicted"/>
<name>A0A9P8VMK1_9PEZI</name>
<feature type="coiled-coil region" evidence="1">
    <location>
        <begin position="442"/>
        <end position="472"/>
    </location>
</feature>
<dbReference type="Gene3D" id="3.90.1410.10">
    <property type="entry name" value="set domain protein methyltransferase, domain 1"/>
    <property type="match status" value="1"/>
</dbReference>
<protein>
    <submittedName>
        <fullName evidence="4">SET domain-containing protein</fullName>
    </submittedName>
</protein>
<feature type="domain" description="SET" evidence="3">
    <location>
        <begin position="19"/>
        <end position="261"/>
    </location>
</feature>
<keyword evidence="1" id="KW-0175">Coiled coil</keyword>
<evidence type="ECO:0000259" key="3">
    <source>
        <dbReference type="PROSITE" id="PS50280"/>
    </source>
</evidence>
<evidence type="ECO:0000256" key="1">
    <source>
        <dbReference type="SAM" id="Coils"/>
    </source>
</evidence>
<dbReference type="OrthoDB" id="441812at2759"/>
<dbReference type="CDD" id="cd10527">
    <property type="entry name" value="SET_LSMT"/>
    <property type="match status" value="1"/>
</dbReference>
<dbReference type="InterPro" id="IPR046341">
    <property type="entry name" value="SET_dom_sf"/>
</dbReference>
<dbReference type="InterPro" id="IPR050600">
    <property type="entry name" value="SETD3_SETD6_MTase"/>
</dbReference>
<gene>
    <name evidence="4" type="ORF">F5X68DRAFT_226277</name>
</gene>
<dbReference type="PROSITE" id="PS50280">
    <property type="entry name" value="SET"/>
    <property type="match status" value="1"/>
</dbReference>
<evidence type="ECO:0000313" key="4">
    <source>
        <dbReference type="EMBL" id="KAH6696877.1"/>
    </source>
</evidence>
<dbReference type="SUPFAM" id="SSF82199">
    <property type="entry name" value="SET domain"/>
    <property type="match status" value="1"/>
</dbReference>
<evidence type="ECO:0000256" key="2">
    <source>
        <dbReference type="SAM" id="MobiDB-lite"/>
    </source>
</evidence>
<keyword evidence="5" id="KW-1185">Reference proteome</keyword>
<dbReference type="InterPro" id="IPR001214">
    <property type="entry name" value="SET_dom"/>
</dbReference>
<dbReference type="AlphaFoldDB" id="A0A9P8VMK1"/>
<dbReference type="GO" id="GO:0016279">
    <property type="term" value="F:protein-lysine N-methyltransferase activity"/>
    <property type="evidence" value="ECO:0007669"/>
    <property type="project" value="TreeGrafter"/>
</dbReference>
<feature type="region of interest" description="Disordered" evidence="2">
    <location>
        <begin position="413"/>
        <end position="432"/>
    </location>
</feature>
<dbReference type="GO" id="GO:0005634">
    <property type="term" value="C:nucleus"/>
    <property type="evidence" value="ECO:0007669"/>
    <property type="project" value="TreeGrafter"/>
</dbReference>
<organism evidence="4 5">
    <name type="scientific">Plectosphaerella plurivora</name>
    <dbReference type="NCBI Taxonomy" id="936078"/>
    <lineage>
        <taxon>Eukaryota</taxon>
        <taxon>Fungi</taxon>
        <taxon>Dikarya</taxon>
        <taxon>Ascomycota</taxon>
        <taxon>Pezizomycotina</taxon>
        <taxon>Sordariomycetes</taxon>
        <taxon>Hypocreomycetidae</taxon>
        <taxon>Glomerellales</taxon>
        <taxon>Plectosphaerellaceae</taxon>
        <taxon>Plectosphaerella</taxon>
    </lineage>
</organism>
<dbReference type="Proteomes" id="UP000770015">
    <property type="component" value="Unassembled WGS sequence"/>
</dbReference>
<dbReference type="EMBL" id="JAGSXJ010000001">
    <property type="protein sequence ID" value="KAH6696877.1"/>
    <property type="molecule type" value="Genomic_DNA"/>
</dbReference>
<accession>A0A9P8VMK1</accession>
<dbReference type="PANTHER" id="PTHR13271">
    <property type="entry name" value="UNCHARACTERIZED PUTATIVE METHYLTRANSFERASE"/>
    <property type="match status" value="1"/>
</dbReference>
<sequence length="499" mass="55198">MSTAHVDVEKALPLWNRFNNVHLIDVTPRDIPGCGVGFVADNELTCQEDAPSSPPALLRIPRNLVLSQETVELYAKTDKQFHELLEAVGRKSARADVCLFLLTQKAMHLAPKARGVRTPWTEYIKFLPSDVPVPSTWSAQERRLLQGTSLEVAVNAKISALTEEFEDLQEQTSEHPFWDDFLWTEARLTLDDWFLADAWYRSRCLELPHSGEAMVPVLDLANHSSEATAFYEENIRTDEVELLLRPGARLNAGEQVTISYGEGKSGAEMLFSYGFVDPARSTDTVTLPLAPLDDDPLGRAKAHIFGRAGTVELGRTSGSVSASTTASASGDDNPLWKSPFAWLACLNEEDGIEFKVLQDTGGGRELRVFWQDDDVTARVHEFEDLIRDHPLADVFGLRVVMVVEDRVSSQLARLRDENDDDNHHGGSTSAPVVRPACVEAAATLKEQEAKVIEEALRALEEQKAKLLTTEAVVAYLGSKEISPIEQAQETVSNSSDEFS</sequence>
<evidence type="ECO:0000313" key="5">
    <source>
        <dbReference type="Proteomes" id="UP000770015"/>
    </source>
</evidence>
<comment type="caution">
    <text evidence="4">The sequence shown here is derived from an EMBL/GenBank/DDBJ whole genome shotgun (WGS) entry which is preliminary data.</text>
</comment>
<reference evidence="4" key="1">
    <citation type="journal article" date="2021" name="Nat. Commun.">
        <title>Genetic determinants of endophytism in the Arabidopsis root mycobiome.</title>
        <authorList>
            <person name="Mesny F."/>
            <person name="Miyauchi S."/>
            <person name="Thiergart T."/>
            <person name="Pickel B."/>
            <person name="Atanasova L."/>
            <person name="Karlsson M."/>
            <person name="Huettel B."/>
            <person name="Barry K.W."/>
            <person name="Haridas S."/>
            <person name="Chen C."/>
            <person name="Bauer D."/>
            <person name="Andreopoulos W."/>
            <person name="Pangilinan J."/>
            <person name="LaButti K."/>
            <person name="Riley R."/>
            <person name="Lipzen A."/>
            <person name="Clum A."/>
            <person name="Drula E."/>
            <person name="Henrissat B."/>
            <person name="Kohler A."/>
            <person name="Grigoriev I.V."/>
            <person name="Martin F.M."/>
            <person name="Hacquard S."/>
        </authorList>
    </citation>
    <scope>NUCLEOTIDE SEQUENCE</scope>
    <source>
        <strain evidence="4">MPI-SDFR-AT-0117</strain>
    </source>
</reference>